<sequence>MPTTASSRSYRALVPEPYNQSDDRSCGHLVRIHKACGRWPWELVQGLTPERWGESAAEKLALAVERVYLGPSSITRSELTERLMTEIRESRDRQITHKICADPASFQKRTLRTSISSTGEGRPIKQSRKANTKAQRGHVYQEHVRSSGRATDPDPVLDADPGPDPDPVAHTEVDRDPEPDPSMDMNLDLDLDMDLVNPVDVPDTNNTGTSVGESRNAKDDEALEESILRLEAAHSRLENYENELRNERQACTSLDIMIANAEKAIGIVSKQRDDAIQQVLIEETDLTKMKRFAMNLSENMRVSMNKSIEDTGRALSETVKKRDSAEKNLQMKQKGLNQQTNARKTTQCYINLLPRFISLCKNEINTEKENQKILFLRRDLRSLDPEGLSRIFDAGLSQCLELMVKIQEEKI</sequence>
<dbReference type="eggNOG" id="ENOG502RP6X">
    <property type="taxonomic scope" value="Eukaryota"/>
</dbReference>
<dbReference type="OrthoDB" id="5077911at2759"/>
<gene>
    <name evidence="3" type="ORF">NECHADRAFT_88867</name>
</gene>
<feature type="region of interest" description="Disordered" evidence="2">
    <location>
        <begin position="110"/>
        <end position="188"/>
    </location>
</feature>
<dbReference type="Proteomes" id="UP000005206">
    <property type="component" value="Chromosome 17"/>
</dbReference>
<name>C7ZN51_FUSV7</name>
<proteinExistence type="predicted"/>
<feature type="compositionally biased region" description="Polar residues" evidence="2">
    <location>
        <begin position="204"/>
        <end position="213"/>
    </location>
</feature>
<dbReference type="HOGENOM" id="CLU_618255_0_0_1"/>
<dbReference type="EMBL" id="GG698962">
    <property type="protein sequence ID" value="EEU34574.1"/>
    <property type="molecule type" value="Genomic_DNA"/>
</dbReference>
<evidence type="ECO:0000256" key="1">
    <source>
        <dbReference type="SAM" id="Coils"/>
    </source>
</evidence>
<feature type="coiled-coil region" evidence="1">
    <location>
        <begin position="223"/>
        <end position="257"/>
    </location>
</feature>
<dbReference type="InParanoid" id="C7ZN51"/>
<dbReference type="GeneID" id="9678094"/>
<dbReference type="KEGG" id="nhe:NECHADRAFT_88867"/>
<feature type="compositionally biased region" description="Basic and acidic residues" evidence="2">
    <location>
        <begin position="167"/>
        <end position="178"/>
    </location>
</feature>
<reference evidence="3 4" key="1">
    <citation type="journal article" date="2009" name="PLoS Genet.">
        <title>The genome of Nectria haematococca: contribution of supernumerary chromosomes to gene expansion.</title>
        <authorList>
            <person name="Coleman J.J."/>
            <person name="Rounsley S.D."/>
            <person name="Rodriguez-Carres M."/>
            <person name="Kuo A."/>
            <person name="Wasmann C.C."/>
            <person name="Grimwood J."/>
            <person name="Schmutz J."/>
            <person name="Taga M."/>
            <person name="White G.J."/>
            <person name="Zhou S."/>
            <person name="Schwartz D.C."/>
            <person name="Freitag M."/>
            <person name="Ma L.J."/>
            <person name="Danchin E.G."/>
            <person name="Henrissat B."/>
            <person name="Coutinho P.M."/>
            <person name="Nelson D.R."/>
            <person name="Straney D."/>
            <person name="Napoli C.A."/>
            <person name="Barker B.M."/>
            <person name="Gribskov M."/>
            <person name="Rep M."/>
            <person name="Kroken S."/>
            <person name="Molnar I."/>
            <person name="Rensing C."/>
            <person name="Kennell J.C."/>
            <person name="Zamora J."/>
            <person name="Farman M.L."/>
            <person name="Selker E.U."/>
            <person name="Salamov A."/>
            <person name="Shapiro H."/>
            <person name="Pangilinan J."/>
            <person name="Lindquist E."/>
            <person name="Lamers C."/>
            <person name="Grigoriev I.V."/>
            <person name="Geiser D.M."/>
            <person name="Covert S.F."/>
            <person name="Temporini E."/>
            <person name="Vanetten H.D."/>
        </authorList>
    </citation>
    <scope>NUCLEOTIDE SEQUENCE [LARGE SCALE GENOMIC DNA]</scope>
    <source>
        <strain evidence="4">ATCC MYA-4622 / CBS 123669 / FGSC 9596 / NRRL 45880 / 77-13-4</strain>
    </source>
</reference>
<evidence type="ECO:0000313" key="4">
    <source>
        <dbReference type="Proteomes" id="UP000005206"/>
    </source>
</evidence>
<dbReference type="RefSeq" id="XP_003040287.1">
    <property type="nucleotide sequence ID" value="XM_003040241.1"/>
</dbReference>
<evidence type="ECO:0000313" key="3">
    <source>
        <dbReference type="EMBL" id="EEU34574.1"/>
    </source>
</evidence>
<evidence type="ECO:0000256" key="2">
    <source>
        <dbReference type="SAM" id="MobiDB-lite"/>
    </source>
</evidence>
<dbReference type="AlphaFoldDB" id="C7ZN51"/>
<keyword evidence="4" id="KW-1185">Reference proteome</keyword>
<protein>
    <submittedName>
        <fullName evidence="3">Uncharacterized protein</fullName>
    </submittedName>
</protein>
<feature type="compositionally biased region" description="Acidic residues" evidence="2">
    <location>
        <begin position="179"/>
        <end position="188"/>
    </location>
</feature>
<accession>C7ZN51</accession>
<dbReference type="VEuPathDB" id="FungiDB:NECHADRAFT_88867"/>
<dbReference type="OMA" id="THDKRAN"/>
<keyword evidence="1" id="KW-0175">Coiled coil</keyword>
<organism evidence="3 4">
    <name type="scientific">Fusarium vanettenii (strain ATCC MYA-4622 / CBS 123669 / FGSC 9596 / NRRL 45880 / 77-13-4)</name>
    <name type="common">Fusarium solani subsp. pisi</name>
    <dbReference type="NCBI Taxonomy" id="660122"/>
    <lineage>
        <taxon>Eukaryota</taxon>
        <taxon>Fungi</taxon>
        <taxon>Dikarya</taxon>
        <taxon>Ascomycota</taxon>
        <taxon>Pezizomycotina</taxon>
        <taxon>Sordariomycetes</taxon>
        <taxon>Hypocreomycetidae</taxon>
        <taxon>Hypocreales</taxon>
        <taxon>Nectriaceae</taxon>
        <taxon>Fusarium</taxon>
        <taxon>Fusarium solani species complex</taxon>
        <taxon>Fusarium vanettenii</taxon>
    </lineage>
</organism>
<feature type="region of interest" description="Disordered" evidence="2">
    <location>
        <begin position="200"/>
        <end position="220"/>
    </location>
</feature>